<keyword evidence="6" id="KW-1185">Reference proteome</keyword>
<accession>A0A099T0P1</accession>
<dbReference type="EMBL" id="JRHO01000014">
    <property type="protein sequence ID" value="KGK97791.1"/>
    <property type="molecule type" value="Genomic_DNA"/>
</dbReference>
<dbReference type="GO" id="GO:0051301">
    <property type="term" value="P:cell division"/>
    <property type="evidence" value="ECO:0007669"/>
    <property type="project" value="UniProtKB-KW"/>
</dbReference>
<dbReference type="OrthoDB" id="134864at2157"/>
<dbReference type="Gene3D" id="3.10.290.10">
    <property type="entry name" value="RNA-binding S4 domain"/>
    <property type="match status" value="1"/>
</dbReference>
<sequence length="225" mass="24803">MRLDAYLVEMGHFKSRARSKQAIKGGHVRMDGNVVTKPSKDVSIDDNIEVDEGLDMPKGYFKLKRIQEETGLISEGDSIIDLGSSAGGFITFASEIAGKIHGLEFSHDFRSELGQLAHENENVSVIFDDVFSVPLAELSEEPVDVILSDMTLEPMVSLSALERVLPLLKDGGKVLQVIKVTKKCDRTPLLSKVEELGIDILHVLESHKQEIYVVGQKTGVREAMD</sequence>
<dbReference type="InterPro" id="IPR029063">
    <property type="entry name" value="SAM-dependent_MTases_sf"/>
</dbReference>
<dbReference type="GO" id="GO:0032259">
    <property type="term" value="P:methylation"/>
    <property type="evidence" value="ECO:0007669"/>
    <property type="project" value="InterPro"/>
</dbReference>
<dbReference type="SUPFAM" id="SSF53335">
    <property type="entry name" value="S-adenosyl-L-methionine-dependent methyltransferases"/>
    <property type="match status" value="1"/>
</dbReference>
<organism evidence="5 6">
    <name type="scientific">Methanococcoides methylutens</name>
    <dbReference type="NCBI Taxonomy" id="2226"/>
    <lineage>
        <taxon>Archaea</taxon>
        <taxon>Methanobacteriati</taxon>
        <taxon>Methanobacteriota</taxon>
        <taxon>Stenosarchaea group</taxon>
        <taxon>Methanomicrobia</taxon>
        <taxon>Methanosarcinales</taxon>
        <taxon>Methanosarcinaceae</taxon>
        <taxon>Methanococcoides</taxon>
    </lineage>
</organism>
<feature type="domain" description="RNA-binding S4" evidence="4">
    <location>
        <begin position="1"/>
        <end position="64"/>
    </location>
</feature>
<dbReference type="Pfam" id="PF01479">
    <property type="entry name" value="S4"/>
    <property type="match status" value="1"/>
</dbReference>
<dbReference type="CDD" id="cd02440">
    <property type="entry name" value="AdoMet_MTases"/>
    <property type="match status" value="1"/>
</dbReference>
<dbReference type="GO" id="GO:0003723">
    <property type="term" value="F:RNA binding"/>
    <property type="evidence" value="ECO:0007669"/>
    <property type="project" value="UniProtKB-KW"/>
</dbReference>
<dbReference type="SMART" id="SM00363">
    <property type="entry name" value="S4"/>
    <property type="match status" value="1"/>
</dbReference>
<dbReference type="InterPro" id="IPR036986">
    <property type="entry name" value="S4_RNA-bd_sf"/>
</dbReference>
<dbReference type="Gene3D" id="3.40.50.150">
    <property type="entry name" value="Vaccinia Virus protein VP39"/>
    <property type="match status" value="1"/>
</dbReference>
<evidence type="ECO:0000259" key="4">
    <source>
        <dbReference type="SMART" id="SM00363"/>
    </source>
</evidence>
<keyword evidence="5" id="KW-0131">Cell cycle</keyword>
<comment type="caution">
    <text evidence="5">The sequence shown here is derived from an EMBL/GenBank/DDBJ whole genome shotgun (WGS) entry which is preliminary data.</text>
</comment>
<comment type="similarity">
    <text evidence="2">Belongs to the TlyA family.</text>
</comment>
<dbReference type="Proteomes" id="UP000029859">
    <property type="component" value="Unassembled WGS sequence"/>
</dbReference>
<evidence type="ECO:0000256" key="3">
    <source>
        <dbReference type="PROSITE-ProRule" id="PRU00182"/>
    </source>
</evidence>
<dbReference type="PANTHER" id="PTHR32319">
    <property type="entry name" value="BACTERIAL HEMOLYSIN-LIKE PROTEIN"/>
    <property type="match status" value="1"/>
</dbReference>
<evidence type="ECO:0000313" key="6">
    <source>
        <dbReference type="Proteomes" id="UP000029859"/>
    </source>
</evidence>
<keyword evidence="5" id="KW-0132">Cell division</keyword>
<dbReference type="CDD" id="cd00165">
    <property type="entry name" value="S4"/>
    <property type="match status" value="1"/>
</dbReference>
<reference evidence="5 6" key="1">
    <citation type="submission" date="2014-09" db="EMBL/GenBank/DDBJ databases">
        <title>Draft genome sequence of an obligately methylotrophic methanogen, Methanococcoides methylutens, isolated from marine sediment.</title>
        <authorList>
            <person name="Guan Y."/>
            <person name="Ngugi D.K."/>
            <person name="Blom J."/>
            <person name="Ali S."/>
            <person name="Ferry J.G."/>
            <person name="Stingl U."/>
        </authorList>
    </citation>
    <scope>NUCLEOTIDE SEQUENCE [LARGE SCALE GENOMIC DNA]</scope>
    <source>
        <strain evidence="5 6">DSM 2657</strain>
    </source>
</reference>
<dbReference type="GO" id="GO:0008168">
    <property type="term" value="F:methyltransferase activity"/>
    <property type="evidence" value="ECO:0007669"/>
    <property type="project" value="InterPro"/>
</dbReference>
<dbReference type="SUPFAM" id="SSF55174">
    <property type="entry name" value="Alpha-L RNA-binding motif"/>
    <property type="match status" value="1"/>
</dbReference>
<proteinExistence type="inferred from homology"/>
<dbReference type="Pfam" id="PF01728">
    <property type="entry name" value="FtsJ"/>
    <property type="match status" value="1"/>
</dbReference>
<dbReference type="RefSeq" id="WP_048194861.1">
    <property type="nucleotide sequence ID" value="NZ_CAAGSM010000001.1"/>
</dbReference>
<dbReference type="PROSITE" id="PS50889">
    <property type="entry name" value="S4"/>
    <property type="match status" value="1"/>
</dbReference>
<protein>
    <submittedName>
        <fullName evidence="5">Cell division protein FtsJ</fullName>
    </submittedName>
</protein>
<evidence type="ECO:0000256" key="2">
    <source>
        <dbReference type="ARBA" id="ARBA00029460"/>
    </source>
</evidence>
<dbReference type="AlphaFoldDB" id="A0A099T0P1"/>
<evidence type="ECO:0000313" key="5">
    <source>
        <dbReference type="EMBL" id="KGK97791.1"/>
    </source>
</evidence>
<keyword evidence="1 3" id="KW-0694">RNA-binding</keyword>
<dbReference type="InterPro" id="IPR002942">
    <property type="entry name" value="S4_RNA-bd"/>
</dbReference>
<dbReference type="InterPro" id="IPR002877">
    <property type="entry name" value="RNA_MeTrfase_FtsJ_dom"/>
</dbReference>
<evidence type="ECO:0000256" key="1">
    <source>
        <dbReference type="ARBA" id="ARBA00022884"/>
    </source>
</evidence>
<gene>
    <name evidence="5" type="ORF">LI82_08440</name>
</gene>
<dbReference type="InterPro" id="IPR047048">
    <property type="entry name" value="TlyA"/>
</dbReference>
<dbReference type="PANTHER" id="PTHR32319:SF0">
    <property type="entry name" value="BACTERIAL HEMOLYSIN-LIKE PROTEIN"/>
    <property type="match status" value="1"/>
</dbReference>
<name>A0A099T0P1_METMT</name>